<feature type="signal peptide" evidence="1">
    <location>
        <begin position="1"/>
        <end position="19"/>
    </location>
</feature>
<dbReference type="AlphaFoldDB" id="A0A6N8EJR2"/>
<reference evidence="2 3" key="1">
    <citation type="submission" date="2019-11" db="EMBL/GenBank/DDBJ databases">
        <title>Whole-genome sequence of the anaerobic purple sulfur bacterium Allochromatium palmeri DSM 15591.</title>
        <authorList>
            <person name="Kyndt J.A."/>
            <person name="Meyer T.E."/>
        </authorList>
    </citation>
    <scope>NUCLEOTIDE SEQUENCE [LARGE SCALE GENOMIC DNA]</scope>
    <source>
        <strain evidence="2 3">DSM 15591</strain>
    </source>
</reference>
<evidence type="ECO:0000313" key="3">
    <source>
        <dbReference type="Proteomes" id="UP000434044"/>
    </source>
</evidence>
<gene>
    <name evidence="2" type="ORF">GJ668_19370</name>
</gene>
<keyword evidence="3" id="KW-1185">Reference proteome</keyword>
<dbReference type="RefSeq" id="WP_155451724.1">
    <property type="nucleotide sequence ID" value="NZ_WNKT01000095.1"/>
</dbReference>
<organism evidence="2 3">
    <name type="scientific">Allochromatium palmeri</name>
    <dbReference type="NCBI Taxonomy" id="231048"/>
    <lineage>
        <taxon>Bacteria</taxon>
        <taxon>Pseudomonadati</taxon>
        <taxon>Pseudomonadota</taxon>
        <taxon>Gammaproteobacteria</taxon>
        <taxon>Chromatiales</taxon>
        <taxon>Chromatiaceae</taxon>
        <taxon>Allochromatium</taxon>
    </lineage>
</organism>
<protein>
    <submittedName>
        <fullName evidence="2">Uncharacterized protein</fullName>
    </submittedName>
</protein>
<sequence>MKSVLCGVALGVVSAPVFAEVMCPELLGACVGEDHVLRVVDRMEDCGPNSDWVQISALKPYDSVRLVDADGFVIHEYGACVSDSSPQNGFPPMLPNNWQSITTSQGYFYSIAQDTGMPSTGWSVYFESNDCTGSAWQVEMYSYDPLPDGGCCEEFFSGETTASVRYIPGNYVYYTPPGETKIRMTEESVGSAIKSMMSSSTDYVCSEFSASPNMIYYLRKR</sequence>
<evidence type="ECO:0000313" key="2">
    <source>
        <dbReference type="EMBL" id="MTW23189.1"/>
    </source>
</evidence>
<accession>A0A6N8EJR2</accession>
<proteinExistence type="predicted"/>
<dbReference type="EMBL" id="WNKT01000095">
    <property type="protein sequence ID" value="MTW23189.1"/>
    <property type="molecule type" value="Genomic_DNA"/>
</dbReference>
<dbReference type="Proteomes" id="UP000434044">
    <property type="component" value="Unassembled WGS sequence"/>
</dbReference>
<comment type="caution">
    <text evidence="2">The sequence shown here is derived from an EMBL/GenBank/DDBJ whole genome shotgun (WGS) entry which is preliminary data.</text>
</comment>
<evidence type="ECO:0000256" key="1">
    <source>
        <dbReference type="SAM" id="SignalP"/>
    </source>
</evidence>
<keyword evidence="1" id="KW-0732">Signal</keyword>
<name>A0A6N8EJR2_9GAMM</name>
<feature type="chain" id="PRO_5027002172" evidence="1">
    <location>
        <begin position="20"/>
        <end position="221"/>
    </location>
</feature>